<dbReference type="EMBL" id="VUJU01008160">
    <property type="protein sequence ID" value="KAF0734735.1"/>
    <property type="molecule type" value="Genomic_DNA"/>
</dbReference>
<comment type="caution">
    <text evidence="2">The sequence shown here is derived from an EMBL/GenBank/DDBJ whole genome shotgun (WGS) entry which is preliminary data.</text>
</comment>
<name>A0A6G0X485_APHCR</name>
<gene>
    <name evidence="2" type="ORF">FWK35_00024485</name>
</gene>
<proteinExistence type="predicted"/>
<evidence type="ECO:0000256" key="1">
    <source>
        <dbReference type="SAM" id="MobiDB-lite"/>
    </source>
</evidence>
<dbReference type="PANTHER" id="PTHR33053:SF24">
    <property type="entry name" value="TRANSPOSASE DOMAIN-CONTAINING PROTEIN"/>
    <property type="match status" value="1"/>
</dbReference>
<keyword evidence="3" id="KW-1185">Reference proteome</keyword>
<protein>
    <submittedName>
        <fullName evidence="2">DUF4806 domain-containing protein</fullName>
    </submittedName>
</protein>
<dbReference type="AlphaFoldDB" id="A0A6G0X485"/>
<feature type="compositionally biased region" description="Polar residues" evidence="1">
    <location>
        <begin position="274"/>
        <end position="296"/>
    </location>
</feature>
<dbReference type="Proteomes" id="UP000478052">
    <property type="component" value="Unassembled WGS sequence"/>
</dbReference>
<reference evidence="2 3" key="1">
    <citation type="submission" date="2019-08" db="EMBL/GenBank/DDBJ databases">
        <title>Whole genome of Aphis craccivora.</title>
        <authorList>
            <person name="Voronova N.V."/>
            <person name="Shulinski R.S."/>
            <person name="Bandarenka Y.V."/>
            <person name="Zhorov D.G."/>
            <person name="Warner D."/>
        </authorList>
    </citation>
    <scope>NUCLEOTIDE SEQUENCE [LARGE SCALE GENOMIC DNA]</scope>
    <source>
        <strain evidence="2">180601</strain>
        <tissue evidence="2">Whole Body</tissue>
    </source>
</reference>
<feature type="region of interest" description="Disordered" evidence="1">
    <location>
        <begin position="266"/>
        <end position="296"/>
    </location>
</feature>
<evidence type="ECO:0000313" key="3">
    <source>
        <dbReference type="Proteomes" id="UP000478052"/>
    </source>
</evidence>
<dbReference type="PANTHER" id="PTHR33053">
    <property type="entry name" value="PROTEIN, PUTATIVE-RELATED"/>
    <property type="match status" value="1"/>
</dbReference>
<dbReference type="OrthoDB" id="6605095at2759"/>
<organism evidence="2 3">
    <name type="scientific">Aphis craccivora</name>
    <name type="common">Cowpea aphid</name>
    <dbReference type="NCBI Taxonomy" id="307492"/>
    <lineage>
        <taxon>Eukaryota</taxon>
        <taxon>Metazoa</taxon>
        <taxon>Ecdysozoa</taxon>
        <taxon>Arthropoda</taxon>
        <taxon>Hexapoda</taxon>
        <taxon>Insecta</taxon>
        <taxon>Pterygota</taxon>
        <taxon>Neoptera</taxon>
        <taxon>Paraneoptera</taxon>
        <taxon>Hemiptera</taxon>
        <taxon>Sternorrhyncha</taxon>
        <taxon>Aphidomorpha</taxon>
        <taxon>Aphidoidea</taxon>
        <taxon>Aphididae</taxon>
        <taxon>Aphidini</taxon>
        <taxon>Aphis</taxon>
        <taxon>Aphis</taxon>
    </lineage>
</organism>
<sequence length="899" mass="103747">SLTPIKVKKYTENKIVTQTILEEEAVTRPTNRFSPDHVPPQPHTEKFQIITSALNNVFNLHYEQNAPRQELLSLETNSTIACMYLSSNNLIQSMFEQITTILAYVKRIDEKIETVGCNRCNAESANPLVNNDFLNLFLIKTVEEVQNIEIKLMDTTFEKQMINLVSQIGGLNVHNFIKRVYARLYTNELATQYSWTGFRNNNPLQHLKLTKIIKDVCMKTFKGIEMEFEINFKIRKKKDLHSMSKRQFLRCVKSDIAVTQNISDQSEPFGKTRNIGNESDSSLEQIPSSETNNILQPSDQFIDNTKRTSIISIDKINDNDNISNLLNLDSDDFDRVEKTSLDIKLRKWIMEYHVSHNCVNALLAILISEGHDLPRTARSLLNTPTLKDHKIISIHPGSYIHFGVEFMMSKILMKHLDSFDKDITIELGMNVDGLPLTSSSKSNLWPILISFVNIQHLSHVVIPVGLYHGKYKKPTSSHEYLNQFISEMKNILSDGITINGKILKFKIVQIVCDAPAKAFILNVKGHNAYHGCNSCTVEGNFINNRMAYLDMDAPLRNNLSFREKKDEFYHKDISSLEDLPIDVSSVVVLEYMHNVCLGVMKKLLSFWIKGRKPVRLVNPESISEELCNIKSFLPTEFNRLPRPLEEFEYWKASEFRTFLIYTGPIVLRGRIKTTLYNHFMILSCAIRLLISPKTCYTYNSTAKTLLRQFVSEYPLHYGAEYVGYNVHGLIHLADFVMIHGCLDSFSAFKYENYLQFIKKSFKNARYPLEDTYNRVIEQINIKSTSVKFNYPILKHEIYFNPSVNKNVYETYYKEIIFEKFVINTTNSKDNFVYTNDHGVVKIMHIIKSINNKIKIEVLKYNLSPMFQHPISSGIIKIFYVHDILPKPPLISIDVDSITT</sequence>
<feature type="non-terminal residue" evidence="2">
    <location>
        <position position="1"/>
    </location>
</feature>
<accession>A0A6G0X485</accession>
<evidence type="ECO:0000313" key="2">
    <source>
        <dbReference type="EMBL" id="KAF0734735.1"/>
    </source>
</evidence>